<sequence length="311" mass="36308">MDIMHKSTFTDSSSQSTLNSDLTTKGPEDNCNAMEINFNADPKDIKNDILTLNKKDNKAIQKSGCHDCNLTAKLTHKCPFEPYLEKCTRLQKENLEVKKKLKKMEKYSKDCATELQRFVKRFKEFKSINKNLDSKNKQLLNKNQQMRQRITEVLNQNKPQSEHLERITQSKQLEKQQLIEAAVKNDLEELPMKEDSARIKERKILTQLQQENLILQEKLEQKCQVMKYAVSKAERVQTELDEVESCLLTLQTERNLLRQEVKRLHEEYICLTNSISLQMKRNSNGFGKSFTVYNSKVHLLSVLKEDTQHNG</sequence>
<evidence type="ECO:0000313" key="2">
    <source>
        <dbReference type="RefSeq" id="XP_073806339.1"/>
    </source>
</evidence>
<protein>
    <submittedName>
        <fullName evidence="2">Coiled-coil domain-containing protein 110</fullName>
    </submittedName>
</protein>
<gene>
    <name evidence="2" type="primary">si:dkey-256e7.8</name>
</gene>
<organism evidence="1 2">
    <name type="scientific">Danio rerio</name>
    <name type="common">Zebrafish</name>
    <name type="synonym">Brachydanio rerio</name>
    <dbReference type="NCBI Taxonomy" id="7955"/>
    <lineage>
        <taxon>Eukaryota</taxon>
        <taxon>Metazoa</taxon>
        <taxon>Chordata</taxon>
        <taxon>Craniata</taxon>
        <taxon>Vertebrata</taxon>
        <taxon>Euteleostomi</taxon>
        <taxon>Actinopterygii</taxon>
        <taxon>Neopterygii</taxon>
        <taxon>Teleostei</taxon>
        <taxon>Ostariophysi</taxon>
        <taxon>Cypriniformes</taxon>
        <taxon>Danionidae</taxon>
        <taxon>Danioninae</taxon>
        <taxon>Danio</taxon>
    </lineage>
</organism>
<dbReference type="RefSeq" id="XP_073806339.1">
    <property type="nucleotide sequence ID" value="XM_073950238.1"/>
</dbReference>
<evidence type="ECO:0000313" key="1">
    <source>
        <dbReference type="Proteomes" id="UP000000437"/>
    </source>
</evidence>
<proteinExistence type="predicted"/>
<keyword evidence="1" id="KW-1185">Reference proteome</keyword>
<reference evidence="2" key="1">
    <citation type="submission" date="2025-08" db="UniProtKB">
        <authorList>
            <consortium name="RefSeq"/>
        </authorList>
    </citation>
    <scope>IDENTIFICATION</scope>
    <source>
        <strain evidence="2">Tuebingen</strain>
        <tissue evidence="2">Fibroblasts and whole tissue</tissue>
    </source>
</reference>
<accession>A0AC58JIN1</accession>
<name>A0AC58JIN1_DANRE</name>
<dbReference type="Proteomes" id="UP000000437">
    <property type="component" value="Chromosome 1"/>
</dbReference>